<dbReference type="InterPro" id="IPR001944">
    <property type="entry name" value="Glycoside_Hdrlase_35"/>
</dbReference>
<dbReference type="InterPro" id="IPR017853">
    <property type="entry name" value="GH"/>
</dbReference>
<dbReference type="Pfam" id="PF21467">
    <property type="entry name" value="BetaGal_gal-bd"/>
    <property type="match status" value="1"/>
</dbReference>
<dbReference type="EMBL" id="PPXC01000018">
    <property type="protein sequence ID" value="POH72070.1"/>
    <property type="molecule type" value="Genomic_DNA"/>
</dbReference>
<dbReference type="InterPro" id="IPR048913">
    <property type="entry name" value="BetaGal_gal-bd"/>
</dbReference>
<dbReference type="PRINTS" id="PR00742">
    <property type="entry name" value="GLHYDRLASE35"/>
</dbReference>
<dbReference type="Proteomes" id="UP000237061">
    <property type="component" value="Unassembled WGS sequence"/>
</dbReference>
<dbReference type="SUPFAM" id="SSF49785">
    <property type="entry name" value="Galactose-binding domain-like"/>
    <property type="match status" value="1"/>
</dbReference>
<evidence type="ECO:0000313" key="10">
    <source>
        <dbReference type="EMBL" id="POH72070.1"/>
    </source>
</evidence>
<evidence type="ECO:0000256" key="6">
    <source>
        <dbReference type="RuleBase" id="RU003679"/>
    </source>
</evidence>
<dbReference type="InterPro" id="IPR048912">
    <property type="entry name" value="BetaGal1-like_ABD1"/>
</dbReference>
<organism evidence="10 11">
    <name type="scientific">Arthrobacter glacialis</name>
    <dbReference type="NCBI Taxonomy" id="1664"/>
    <lineage>
        <taxon>Bacteria</taxon>
        <taxon>Bacillati</taxon>
        <taxon>Actinomycetota</taxon>
        <taxon>Actinomycetes</taxon>
        <taxon>Micrococcales</taxon>
        <taxon>Micrococcaceae</taxon>
        <taxon>Arthrobacter</taxon>
    </lineage>
</organism>
<name>A0A2S3ZS85_ARTGL</name>
<sequence>MAPALSYEDRKLFKNGQPHRIIAGAIHYFRIHPDQWQDRIDRLVAMGVNTLDTYIAWNFHQPRADAAPDFTGWKDIARFVTLAGDAGLDVIVRPGPYICAEWDNGGFPSWAISNPDMVLRSSDPLFTGVVEEWFDALLPVIAPLQACHGGPVVAVQIENEYGSYGDDKEYLRWNRKALVDRGITETLFTADGGTDYFLDGGALPDTWATATLGSRGDEADAIWERRRPGEPFFNVEFWNGWFDHWGEPHHTRAAVDAADEVKKILDLDGSVCLYMAHGGTNFGLSSGANHDGAIQPTITSYDSDAPIAEDGRLTEKFHAMREAFYASSGRELTPIPVHLNTPAGVVPACTFTLTRGTALLDFVRAIRPVHSIKPLSFEKLGLDRGLVHYSAKAVLPSGEGTIKVRELHDRAYVWVDGAYAGVLTDANCETGLKVNGGGGLAQLEILVENQGRINYGPRFGEGKGILDGVLINQRYVFHWEQRPINLEKPLAELLQVGVAEDCSDNPESPTFTGAAAAPADAELGAGYFHGELHIDEPADTYLALPGFGKGLVWINGFLLGRFWEIGPQVTLYVPGPLLKAGVNKVTVLELEHGGIHAELHENPILGVEGVTYVEDLS</sequence>
<dbReference type="PROSITE" id="PS01182">
    <property type="entry name" value="GLYCOSYL_HYDROL_F35"/>
    <property type="match status" value="1"/>
</dbReference>
<keyword evidence="11" id="KW-1185">Reference proteome</keyword>
<reference evidence="10 11" key="1">
    <citation type="submission" date="2018-01" db="EMBL/GenBank/DDBJ databases">
        <title>Arthrobacter sp. nov., from glaciers in China.</title>
        <authorList>
            <person name="Liu Q."/>
            <person name="Xin Y.-H."/>
        </authorList>
    </citation>
    <scope>NUCLEOTIDE SEQUENCE [LARGE SCALE GENOMIC DNA]</scope>
    <source>
        <strain evidence="10 11">HLT2-12-2</strain>
    </source>
</reference>
<gene>
    <name evidence="10" type="ORF">CVS27_17800</name>
</gene>
<feature type="active site" description="Nucleophile" evidence="4">
    <location>
        <position position="236"/>
    </location>
</feature>
<feature type="domain" description="Beta-galactosidase galactose-binding" evidence="9">
    <location>
        <begin position="528"/>
        <end position="583"/>
    </location>
</feature>
<comment type="caution">
    <text evidence="10">The sequence shown here is derived from an EMBL/GenBank/DDBJ whole genome shotgun (WGS) entry which is preliminary data.</text>
</comment>
<keyword evidence="2 5" id="KW-0378">Hydrolase</keyword>
<feature type="domain" description="Beta-galactosidase 1-like first all-beta" evidence="8">
    <location>
        <begin position="374"/>
        <end position="484"/>
    </location>
</feature>
<dbReference type="Pfam" id="PF21317">
    <property type="entry name" value="BetaGal_ABD_1"/>
    <property type="match status" value="1"/>
</dbReference>
<evidence type="ECO:0000259" key="9">
    <source>
        <dbReference type="Pfam" id="PF21467"/>
    </source>
</evidence>
<evidence type="ECO:0000259" key="8">
    <source>
        <dbReference type="Pfam" id="PF21317"/>
    </source>
</evidence>
<evidence type="ECO:0000259" key="7">
    <source>
        <dbReference type="Pfam" id="PF01301"/>
    </source>
</evidence>
<dbReference type="GO" id="GO:0004565">
    <property type="term" value="F:beta-galactosidase activity"/>
    <property type="evidence" value="ECO:0007669"/>
    <property type="project" value="UniProtKB-EC"/>
</dbReference>
<evidence type="ECO:0000256" key="2">
    <source>
        <dbReference type="ARBA" id="ARBA00022801"/>
    </source>
</evidence>
<dbReference type="InterPro" id="IPR019801">
    <property type="entry name" value="Glyco_hydro_35_CS"/>
</dbReference>
<dbReference type="InterPro" id="IPR031330">
    <property type="entry name" value="Gly_Hdrlase_35_cat"/>
</dbReference>
<evidence type="ECO:0000313" key="11">
    <source>
        <dbReference type="Proteomes" id="UP000237061"/>
    </source>
</evidence>
<dbReference type="SUPFAM" id="SSF51445">
    <property type="entry name" value="(Trans)glycosidases"/>
    <property type="match status" value="1"/>
</dbReference>
<dbReference type="InterPro" id="IPR026283">
    <property type="entry name" value="B-gal_1-like"/>
</dbReference>
<evidence type="ECO:0000256" key="4">
    <source>
        <dbReference type="PIRSR" id="PIRSR006336-1"/>
    </source>
</evidence>
<dbReference type="Gene3D" id="2.60.120.260">
    <property type="entry name" value="Galactose-binding domain-like"/>
    <property type="match status" value="2"/>
</dbReference>
<dbReference type="GO" id="GO:0005975">
    <property type="term" value="P:carbohydrate metabolic process"/>
    <property type="evidence" value="ECO:0007669"/>
    <property type="project" value="InterPro"/>
</dbReference>
<comment type="catalytic activity">
    <reaction evidence="5">
        <text>Hydrolysis of terminal non-reducing beta-D-galactose residues in beta-D-galactosides.</text>
        <dbReference type="EC" id="3.2.1.23"/>
    </reaction>
</comment>
<feature type="active site" description="Proton donor" evidence="4">
    <location>
        <position position="160"/>
    </location>
</feature>
<dbReference type="InterPro" id="IPR008979">
    <property type="entry name" value="Galactose-bd-like_sf"/>
</dbReference>
<evidence type="ECO:0000256" key="1">
    <source>
        <dbReference type="ARBA" id="ARBA00009809"/>
    </source>
</evidence>
<dbReference type="PIRSF" id="PIRSF006336">
    <property type="entry name" value="B-gal"/>
    <property type="match status" value="1"/>
</dbReference>
<dbReference type="PANTHER" id="PTHR23421">
    <property type="entry name" value="BETA-GALACTOSIDASE RELATED"/>
    <property type="match status" value="1"/>
</dbReference>
<keyword evidence="3 5" id="KW-0326">Glycosidase</keyword>
<dbReference type="Gene3D" id="3.20.20.80">
    <property type="entry name" value="Glycosidases"/>
    <property type="match status" value="1"/>
</dbReference>
<proteinExistence type="inferred from homology"/>
<protein>
    <recommendedName>
        <fullName evidence="5">Beta-galactosidase</fullName>
        <ecNumber evidence="5">3.2.1.23</ecNumber>
    </recommendedName>
</protein>
<dbReference type="Pfam" id="PF01301">
    <property type="entry name" value="Glyco_hydro_35"/>
    <property type="match status" value="1"/>
</dbReference>
<comment type="similarity">
    <text evidence="1 6">Belongs to the glycosyl hydrolase 35 family.</text>
</comment>
<evidence type="ECO:0000256" key="5">
    <source>
        <dbReference type="RuleBase" id="RU000675"/>
    </source>
</evidence>
<feature type="domain" description="Glycoside hydrolase 35 catalytic" evidence="7">
    <location>
        <begin position="12"/>
        <end position="323"/>
    </location>
</feature>
<accession>A0A2S3ZS85</accession>
<dbReference type="AlphaFoldDB" id="A0A2S3ZS85"/>
<evidence type="ECO:0000256" key="3">
    <source>
        <dbReference type="ARBA" id="ARBA00023295"/>
    </source>
</evidence>
<dbReference type="EC" id="3.2.1.23" evidence="5"/>